<dbReference type="Pfam" id="PF00534">
    <property type="entry name" value="Glycos_transf_1"/>
    <property type="match status" value="2"/>
</dbReference>
<reference evidence="3 4" key="1">
    <citation type="journal article" date="2011" name="BMC Genomics">
        <title>Insight into cross-talk between intra-amoebal pathogens.</title>
        <authorList>
            <person name="Gimenez G."/>
            <person name="Bertelli C."/>
            <person name="Moliner C."/>
            <person name="Robert C."/>
            <person name="Raoult D."/>
            <person name="Fournier P.E."/>
            <person name="Greub G."/>
        </authorList>
    </citation>
    <scope>NUCLEOTIDE SEQUENCE [LARGE SCALE GENOMIC DNA]</scope>
    <source>
        <strain evidence="3 4">LLAP12</strain>
    </source>
</reference>
<evidence type="ECO:0000313" key="3">
    <source>
        <dbReference type="EMBL" id="EHL32851.1"/>
    </source>
</evidence>
<evidence type="ECO:0000259" key="2">
    <source>
        <dbReference type="Pfam" id="PF00534"/>
    </source>
</evidence>
<dbReference type="EMBL" id="JH413793">
    <property type="protein sequence ID" value="EHL32851.1"/>
    <property type="molecule type" value="Genomic_DNA"/>
</dbReference>
<dbReference type="CDD" id="cd03801">
    <property type="entry name" value="GT4_PimA-like"/>
    <property type="match status" value="1"/>
</dbReference>
<dbReference type="STRING" id="658187.LDG_5089"/>
<dbReference type="HOGENOM" id="CLU_007278_0_0_6"/>
<dbReference type="Gene3D" id="3.40.50.2000">
    <property type="entry name" value="Glycogen Phosphorylase B"/>
    <property type="match status" value="3"/>
</dbReference>
<protein>
    <recommendedName>
        <fullName evidence="2">Glycosyl transferase family 1 domain-containing protein</fullName>
    </recommendedName>
</protein>
<gene>
    <name evidence="3" type="ORF">LDG_5089</name>
</gene>
<proteinExistence type="predicted"/>
<organism evidence="3 4">
    <name type="scientific">Legionella drancourtii LLAP12</name>
    <dbReference type="NCBI Taxonomy" id="658187"/>
    <lineage>
        <taxon>Bacteria</taxon>
        <taxon>Pseudomonadati</taxon>
        <taxon>Pseudomonadota</taxon>
        <taxon>Gammaproteobacteria</taxon>
        <taxon>Legionellales</taxon>
        <taxon>Legionellaceae</taxon>
        <taxon>Legionella</taxon>
    </lineage>
</organism>
<feature type="domain" description="Glycosyl transferase family 1" evidence="2">
    <location>
        <begin position="109"/>
        <end position="263"/>
    </location>
</feature>
<dbReference type="CDD" id="cd03809">
    <property type="entry name" value="GT4_MtfB-like"/>
    <property type="match status" value="1"/>
</dbReference>
<name>G9EIT3_9GAMM</name>
<dbReference type="Proteomes" id="UP000002770">
    <property type="component" value="Unassembled WGS sequence"/>
</dbReference>
<dbReference type="OrthoDB" id="9801609at2"/>
<evidence type="ECO:0000313" key="4">
    <source>
        <dbReference type="Proteomes" id="UP000002770"/>
    </source>
</evidence>
<sequence length="1099" mass="122525">MNATHSIGIGSCKIPTAVILYDLIPLFNPDAHLGFAWVKNWYMDKIESLKRADLLLAISNYAKKEAIDLLGLDDKKITAISSAHTDIFFPASMDEKSKQELLLRFKITLPYALYNGALESRKNLERLIQAFSLLPLELRNKHQLVFAGKGADVEQQKLLKLARKYGVSDSLILTGYISDAELIALFSYCEVFVFPSVHEGFGLPALEAMACGAPTIGSCVTSIPEVIGREDALFDPLDPADIAEKIAKVLTDSAYRESLRQHALAHSATFSWDACAKAALAGFEAIAVDCSSKIKQNWKEQVLNREKNYQNLISSIAAITVPGFTLTETDLIVLANCIARNIQTAEKVARGSTLPAPITWRVEGPFDSTYSLALLNRETARALVTLGHQVVLHSTDGPGDFAPNAHFLEQNSELAQLYYKEREIAPFDADVSSRNLYPPRVADMHSRWNFLHHYAWEESGFPLHWVDDFNSYLQGLTCLSEHVRKIMLEHGVTVPLLVSGCGVDHWERIVADKDYIVSGKSFRFLHVSSCFPRKGVKELLEAYGQAFTSADDVTLIIKTFANPHNKVDSWLAEAQQINPNYPDVHLIMGDLTDAELKALYEQCHVLVAPSKAEGFGLPMAEAMLSNLPVITTAWGGQLDFCNAKTAWLVDYDFERADTHFNIFSSVWAKPKIADLAKIMCAVYATAPELRTQRATKGRDLLLSKFRWEDVVKRLVALPASLAKIVNVPEPRVGWISTWNARCGIAAYSGHLVKHFSLDTVIFANRTTDLVTTDSHAVVRCWNAGEQDNLSLLDAQIDLHHIDTLVIQFNYYFFEFEHFSEFVNKQVKLGRQIIVTLHSTIDPIQHPQKALVNIKDALARCTRILVHAPADMNRLKQLGLINNVCLFPHGIIDYQAKLAADAVAIAKNEEFVIASYGFFLPHKGLLELIAAVVSLHRQGCSLRLKMINAEYPHIDSTTLIQQAKETIEQLEAGDFITLHTDFLTDLECLDLLNAADVLIYPYQETGESSSAAVRYGIASKKPVLVTPLAIFDDVGPAVTKLAGTTSEQIAEGIAEMMRHIQHRSPAIIEQEERAANWREEHLYPKVAQRLSRMLLSFYGM</sequence>
<dbReference type="PANTHER" id="PTHR46401">
    <property type="entry name" value="GLYCOSYLTRANSFERASE WBBK-RELATED"/>
    <property type="match status" value="1"/>
</dbReference>
<dbReference type="eggNOG" id="COG0438">
    <property type="taxonomic scope" value="Bacteria"/>
</dbReference>
<dbReference type="GO" id="GO:0009103">
    <property type="term" value="P:lipopolysaccharide biosynthetic process"/>
    <property type="evidence" value="ECO:0007669"/>
    <property type="project" value="TreeGrafter"/>
</dbReference>
<evidence type="ECO:0000256" key="1">
    <source>
        <dbReference type="ARBA" id="ARBA00022679"/>
    </source>
</evidence>
<keyword evidence="1" id="KW-0808">Transferase</keyword>
<dbReference type="InParanoid" id="G9EIT3"/>
<dbReference type="SUPFAM" id="SSF53756">
    <property type="entry name" value="UDP-Glycosyltransferase/glycogen phosphorylase"/>
    <property type="match status" value="3"/>
</dbReference>
<accession>G9EIT3</accession>
<feature type="domain" description="Glycosyl transferase family 1" evidence="2">
    <location>
        <begin position="519"/>
        <end position="650"/>
    </location>
</feature>
<dbReference type="InterPro" id="IPR001296">
    <property type="entry name" value="Glyco_trans_1"/>
</dbReference>
<dbReference type="AlphaFoldDB" id="G9EIT3"/>
<dbReference type="RefSeq" id="WP_006869080.1">
    <property type="nucleotide sequence ID" value="NZ_JH413793.1"/>
</dbReference>
<dbReference type="GO" id="GO:0016757">
    <property type="term" value="F:glycosyltransferase activity"/>
    <property type="evidence" value="ECO:0007669"/>
    <property type="project" value="InterPro"/>
</dbReference>
<keyword evidence="4" id="KW-1185">Reference proteome</keyword>
<dbReference type="PANTHER" id="PTHR46401:SF2">
    <property type="entry name" value="GLYCOSYLTRANSFERASE WBBK-RELATED"/>
    <property type="match status" value="1"/>
</dbReference>